<dbReference type="SUPFAM" id="SSF46689">
    <property type="entry name" value="Homeodomain-like"/>
    <property type="match status" value="1"/>
</dbReference>
<dbReference type="EMBL" id="FOTY01000054">
    <property type="protein sequence ID" value="SFM45111.1"/>
    <property type="molecule type" value="Genomic_DNA"/>
</dbReference>
<evidence type="ECO:0000313" key="3">
    <source>
        <dbReference type="EMBL" id="SFM45111.1"/>
    </source>
</evidence>
<dbReference type="Gene3D" id="1.10.10.10">
    <property type="entry name" value="Winged helix-like DNA-binding domain superfamily/Winged helix DNA-binding domain"/>
    <property type="match status" value="1"/>
</dbReference>
<name>A0A1I4QYP3_9BACI</name>
<dbReference type="Pfam" id="PF13518">
    <property type="entry name" value="HTH_28"/>
    <property type="match status" value="1"/>
</dbReference>
<dbReference type="InterPro" id="IPR036388">
    <property type="entry name" value="WH-like_DNA-bd_sf"/>
</dbReference>
<feature type="non-terminal residue" evidence="3">
    <location>
        <position position="80"/>
    </location>
</feature>
<accession>A0A1I4QYP3</accession>
<dbReference type="EMBL" id="FOTY01000014">
    <property type="protein sequence ID" value="SFM07766.1"/>
    <property type="molecule type" value="Genomic_DNA"/>
</dbReference>
<dbReference type="AlphaFoldDB" id="A0A1I4QYP3"/>
<dbReference type="InterPro" id="IPR009057">
    <property type="entry name" value="Homeodomain-like_sf"/>
</dbReference>
<dbReference type="Proteomes" id="UP000199668">
    <property type="component" value="Unassembled WGS sequence"/>
</dbReference>
<gene>
    <name evidence="2" type="ORF">SAMN04488054_1141</name>
    <name evidence="3" type="ORF">SAMN04488054_1541</name>
</gene>
<evidence type="ECO:0000313" key="2">
    <source>
        <dbReference type="EMBL" id="SFM07766.1"/>
    </source>
</evidence>
<keyword evidence="4" id="KW-1185">Reference proteome</keyword>
<dbReference type="RefSeq" id="WP_245736962.1">
    <property type="nucleotide sequence ID" value="NZ_FOTY01000014.1"/>
</dbReference>
<reference evidence="3 4" key="1">
    <citation type="submission" date="2016-10" db="EMBL/GenBank/DDBJ databases">
        <authorList>
            <person name="de Groot N.N."/>
        </authorList>
    </citation>
    <scope>NUCLEOTIDE SEQUENCE [LARGE SCALE GENOMIC DNA]</scope>
    <source>
        <strain evidence="3 4">CGMCC 1.6134</strain>
    </source>
</reference>
<dbReference type="InterPro" id="IPR055247">
    <property type="entry name" value="InsJ-like_HTH"/>
</dbReference>
<evidence type="ECO:0000313" key="4">
    <source>
        <dbReference type="Proteomes" id="UP000199668"/>
    </source>
</evidence>
<evidence type="ECO:0000259" key="1">
    <source>
        <dbReference type="Pfam" id="PF13518"/>
    </source>
</evidence>
<protein>
    <submittedName>
        <fullName evidence="3">Helix-turn-helix domain-containing protein</fullName>
    </submittedName>
</protein>
<sequence length="80" mass="9302">MNQKYHALIQYVHDGKSCRQIARDVGINRDTVRKYVNDYDHKRHLLIEGGKEIDVQALIESLTEKPTYQTGSRSKRKVTS</sequence>
<proteinExistence type="predicted"/>
<feature type="domain" description="Insertion element IS150 protein InsJ-like helix-turn-helix" evidence="1">
    <location>
        <begin position="8"/>
        <end position="41"/>
    </location>
</feature>
<organism evidence="3 4">
    <name type="scientific">Salibacterium qingdaonense</name>
    <dbReference type="NCBI Taxonomy" id="266892"/>
    <lineage>
        <taxon>Bacteria</taxon>
        <taxon>Bacillati</taxon>
        <taxon>Bacillota</taxon>
        <taxon>Bacilli</taxon>
        <taxon>Bacillales</taxon>
        <taxon>Bacillaceae</taxon>
    </lineage>
</organism>